<dbReference type="AlphaFoldDB" id="A0AAU9MGR6"/>
<reference evidence="1 2" key="1">
    <citation type="submission" date="2022-01" db="EMBL/GenBank/DDBJ databases">
        <authorList>
            <person name="Xiong W."/>
            <person name="Schranz E."/>
        </authorList>
    </citation>
    <scope>NUCLEOTIDE SEQUENCE [LARGE SCALE GENOMIC DNA]</scope>
</reference>
<accession>A0AAU9MGR6</accession>
<name>A0AAU9MGR6_9ASTR</name>
<gene>
    <name evidence="1" type="ORF">LVIROSA_LOCUS12502</name>
</gene>
<sequence length="151" mass="17508">MIYSERIVAFDLCSETFSEIPLPDSILHDGRHRGNVLGVLSEKLCVRSFSRFDTFEVWVMDEYVLAESWVKSDVFSQFIGDIYPYGFTSHSELLIDFNACLDFYDPFINEQKILEDHCLERDYVDKIMEYVDSLVWVAPAEHEMVNGGGQN</sequence>
<protein>
    <recommendedName>
        <fullName evidence="3">F-box associated domain-containing protein</fullName>
    </recommendedName>
</protein>
<evidence type="ECO:0008006" key="3">
    <source>
        <dbReference type="Google" id="ProtNLM"/>
    </source>
</evidence>
<dbReference type="Proteomes" id="UP001157418">
    <property type="component" value="Unassembled WGS sequence"/>
</dbReference>
<organism evidence="1 2">
    <name type="scientific">Lactuca virosa</name>
    <dbReference type="NCBI Taxonomy" id="75947"/>
    <lineage>
        <taxon>Eukaryota</taxon>
        <taxon>Viridiplantae</taxon>
        <taxon>Streptophyta</taxon>
        <taxon>Embryophyta</taxon>
        <taxon>Tracheophyta</taxon>
        <taxon>Spermatophyta</taxon>
        <taxon>Magnoliopsida</taxon>
        <taxon>eudicotyledons</taxon>
        <taxon>Gunneridae</taxon>
        <taxon>Pentapetalae</taxon>
        <taxon>asterids</taxon>
        <taxon>campanulids</taxon>
        <taxon>Asterales</taxon>
        <taxon>Asteraceae</taxon>
        <taxon>Cichorioideae</taxon>
        <taxon>Cichorieae</taxon>
        <taxon>Lactucinae</taxon>
        <taxon>Lactuca</taxon>
    </lineage>
</organism>
<dbReference type="EMBL" id="CAKMRJ010002223">
    <property type="protein sequence ID" value="CAH1425354.1"/>
    <property type="molecule type" value="Genomic_DNA"/>
</dbReference>
<proteinExistence type="predicted"/>
<evidence type="ECO:0000313" key="1">
    <source>
        <dbReference type="EMBL" id="CAH1425354.1"/>
    </source>
</evidence>
<evidence type="ECO:0000313" key="2">
    <source>
        <dbReference type="Proteomes" id="UP001157418"/>
    </source>
</evidence>
<keyword evidence="2" id="KW-1185">Reference proteome</keyword>
<comment type="caution">
    <text evidence="1">The sequence shown here is derived from an EMBL/GenBank/DDBJ whole genome shotgun (WGS) entry which is preliminary data.</text>
</comment>